<evidence type="ECO:0000256" key="1">
    <source>
        <dbReference type="SAM" id="MobiDB-lite"/>
    </source>
</evidence>
<dbReference type="EMBL" id="QJKJ01000276">
    <property type="protein sequence ID" value="RDY13447.1"/>
    <property type="molecule type" value="Genomic_DNA"/>
</dbReference>
<name>A0A371IEH9_MUCPR</name>
<dbReference type="AlphaFoldDB" id="A0A371IEH9"/>
<organism evidence="2 3">
    <name type="scientific">Mucuna pruriens</name>
    <name type="common">Velvet bean</name>
    <name type="synonym">Dolichos pruriens</name>
    <dbReference type="NCBI Taxonomy" id="157652"/>
    <lineage>
        <taxon>Eukaryota</taxon>
        <taxon>Viridiplantae</taxon>
        <taxon>Streptophyta</taxon>
        <taxon>Embryophyta</taxon>
        <taxon>Tracheophyta</taxon>
        <taxon>Spermatophyta</taxon>
        <taxon>Magnoliopsida</taxon>
        <taxon>eudicotyledons</taxon>
        <taxon>Gunneridae</taxon>
        <taxon>Pentapetalae</taxon>
        <taxon>rosids</taxon>
        <taxon>fabids</taxon>
        <taxon>Fabales</taxon>
        <taxon>Fabaceae</taxon>
        <taxon>Papilionoideae</taxon>
        <taxon>50 kb inversion clade</taxon>
        <taxon>NPAAA clade</taxon>
        <taxon>indigoferoid/millettioid clade</taxon>
        <taxon>Phaseoleae</taxon>
        <taxon>Mucuna</taxon>
    </lineage>
</organism>
<sequence>MATESRAAVAKISAHDTTGRLHALSSAALISSITSKPLIEFRFGRAVFSPVKFLVSSSRTDPSHPCAPNHSTNHH</sequence>
<reference evidence="2" key="1">
    <citation type="submission" date="2018-05" db="EMBL/GenBank/DDBJ databases">
        <title>Draft genome of Mucuna pruriens seed.</title>
        <authorList>
            <person name="Nnadi N.E."/>
            <person name="Vos R."/>
            <person name="Hasami M.H."/>
            <person name="Devisetty U.K."/>
            <person name="Aguiy J.C."/>
        </authorList>
    </citation>
    <scope>NUCLEOTIDE SEQUENCE [LARGE SCALE GENOMIC DNA]</scope>
    <source>
        <strain evidence="2">JCA_2017</strain>
    </source>
</reference>
<evidence type="ECO:0000313" key="2">
    <source>
        <dbReference type="EMBL" id="RDY13447.1"/>
    </source>
</evidence>
<feature type="non-terminal residue" evidence="2">
    <location>
        <position position="1"/>
    </location>
</feature>
<feature type="region of interest" description="Disordered" evidence="1">
    <location>
        <begin position="56"/>
        <end position="75"/>
    </location>
</feature>
<protein>
    <submittedName>
        <fullName evidence="2">Uncharacterized protein</fullName>
    </submittedName>
</protein>
<evidence type="ECO:0000313" key="3">
    <source>
        <dbReference type="Proteomes" id="UP000257109"/>
    </source>
</evidence>
<keyword evidence="3" id="KW-1185">Reference proteome</keyword>
<accession>A0A371IEH9</accession>
<gene>
    <name evidence="2" type="ORF">CR513_01638</name>
</gene>
<comment type="caution">
    <text evidence="2">The sequence shown here is derived from an EMBL/GenBank/DDBJ whole genome shotgun (WGS) entry which is preliminary data.</text>
</comment>
<dbReference type="Proteomes" id="UP000257109">
    <property type="component" value="Unassembled WGS sequence"/>
</dbReference>
<proteinExistence type="predicted"/>